<dbReference type="Proteomes" id="UP001165121">
    <property type="component" value="Unassembled WGS sequence"/>
</dbReference>
<organism evidence="1 2">
    <name type="scientific">Phytophthora fragariaefolia</name>
    <dbReference type="NCBI Taxonomy" id="1490495"/>
    <lineage>
        <taxon>Eukaryota</taxon>
        <taxon>Sar</taxon>
        <taxon>Stramenopiles</taxon>
        <taxon>Oomycota</taxon>
        <taxon>Peronosporomycetes</taxon>
        <taxon>Peronosporales</taxon>
        <taxon>Peronosporaceae</taxon>
        <taxon>Phytophthora</taxon>
    </lineage>
</organism>
<dbReference type="EMBL" id="BSXT01005519">
    <property type="protein sequence ID" value="GMF60761.1"/>
    <property type="molecule type" value="Genomic_DNA"/>
</dbReference>
<accession>A0A9W6YEW9</accession>
<protein>
    <submittedName>
        <fullName evidence="1">Unnamed protein product</fullName>
    </submittedName>
</protein>
<dbReference type="InterPro" id="IPR013762">
    <property type="entry name" value="Integrase-like_cat_sf"/>
</dbReference>
<dbReference type="GO" id="GO:0006310">
    <property type="term" value="P:DNA recombination"/>
    <property type="evidence" value="ECO:0007669"/>
    <property type="project" value="InterPro"/>
</dbReference>
<proteinExistence type="predicted"/>
<name>A0A9W6YEW9_9STRA</name>
<comment type="caution">
    <text evidence="1">The sequence shown here is derived from an EMBL/GenBank/DDBJ whole genome shotgun (WGS) entry which is preliminary data.</text>
</comment>
<keyword evidence="2" id="KW-1185">Reference proteome</keyword>
<evidence type="ECO:0000313" key="2">
    <source>
        <dbReference type="Proteomes" id="UP001165121"/>
    </source>
</evidence>
<dbReference type="AlphaFoldDB" id="A0A9W6YEW9"/>
<dbReference type="Gene3D" id="1.10.443.10">
    <property type="entry name" value="Intergrase catalytic core"/>
    <property type="match status" value="1"/>
</dbReference>
<dbReference type="GO" id="GO:0003677">
    <property type="term" value="F:DNA binding"/>
    <property type="evidence" value="ECO:0007669"/>
    <property type="project" value="InterPro"/>
</dbReference>
<dbReference type="OrthoDB" id="79176at2759"/>
<gene>
    <name evidence="1" type="ORF">Pfra01_002640100</name>
</gene>
<dbReference type="GO" id="GO:0015074">
    <property type="term" value="P:DNA integration"/>
    <property type="evidence" value="ECO:0007669"/>
    <property type="project" value="InterPro"/>
</dbReference>
<evidence type="ECO:0000313" key="1">
    <source>
        <dbReference type="EMBL" id="GMF60761.1"/>
    </source>
</evidence>
<sequence>MLAPYTNTETEYQDAALLVVMWYAFGRASDLTYIPKFNLSLSSDNVIFIRLIRAKISEEQGLSFFPDKDSFITCPINAVAMALAMQIFPSACLLNLALSSASDDTDLAINIDQTPFVDVLLHCVDDSDHENLEPPAPTRRRHATPLKIQGYVNRVLKGAVANLEKADITANLSSHSFRRGEHANGDPT</sequence>
<reference evidence="1" key="1">
    <citation type="submission" date="2023-04" db="EMBL/GenBank/DDBJ databases">
        <title>Phytophthora fragariaefolia NBRC 109709.</title>
        <authorList>
            <person name="Ichikawa N."/>
            <person name="Sato H."/>
            <person name="Tonouchi N."/>
        </authorList>
    </citation>
    <scope>NUCLEOTIDE SEQUENCE</scope>
    <source>
        <strain evidence="1">NBRC 109709</strain>
    </source>
</reference>